<sequence length="497" mass="55244">MSVALRHEIDEPTIIDRAARVGWETRYARRLLLTDALVVISAVFGAQIVWVRLLSFLEGEPVPVREAVPFGTVYSVVLTIAWLTALAFFASRDSRVVGIGFTEYRRVLQASFATFGSLAIIAYLFDLELARGYFLIALPIGLATLVLVRHLWRLWLTAKRKEGEFAAKVLLVGSAVSVSHTARELARVPEAGYHVLGACVPPGQATDINMAAEVPIIGEFDRLLAAIEASGADTVIITSSDALPPDRVRELSWQLEPGRQHLIVAPSLTDIGGPRIHTRPVAGFPLIHVETPRYAGGKTYSKRIFDIVVSSLLILLLSPVLIFIAAAVRLSTPGPVLFRQNRIGKNGEPFTMLKFRSMVPDAEAVLEELRDRERDAGNSVMFKMKDDPRVTPIGRVLRRFSLDELPQLINVLMGSMSLIGPRPPLESEVEEYERHVHRRFLVKPGITGLWQVSGRSNLSWEESVRLDLFYVENWTMTGDLIILWRTAKAVLARDGAY</sequence>
<evidence type="ECO:0000259" key="8">
    <source>
        <dbReference type="Pfam" id="PF02397"/>
    </source>
</evidence>
<evidence type="ECO:0000256" key="7">
    <source>
        <dbReference type="SAM" id="Phobius"/>
    </source>
</evidence>
<evidence type="ECO:0000256" key="5">
    <source>
        <dbReference type="ARBA" id="ARBA00022989"/>
    </source>
</evidence>
<dbReference type="PANTHER" id="PTHR30576:SF10">
    <property type="entry name" value="SLL5057 PROTEIN"/>
    <property type="match status" value="1"/>
</dbReference>
<evidence type="ECO:0000313" key="10">
    <source>
        <dbReference type="Proteomes" id="UP000228758"/>
    </source>
</evidence>
<dbReference type="InterPro" id="IPR003362">
    <property type="entry name" value="Bact_transf"/>
</dbReference>
<evidence type="ECO:0000256" key="2">
    <source>
        <dbReference type="ARBA" id="ARBA00006464"/>
    </source>
</evidence>
<feature type="transmembrane region" description="Helical" evidence="7">
    <location>
        <begin position="307"/>
        <end position="328"/>
    </location>
</feature>
<evidence type="ECO:0000313" key="9">
    <source>
        <dbReference type="EMBL" id="PJJ71861.1"/>
    </source>
</evidence>
<comment type="caution">
    <text evidence="9">The sequence shown here is derived from an EMBL/GenBank/DDBJ whole genome shotgun (WGS) entry which is preliminary data.</text>
</comment>
<comment type="subcellular location">
    <subcellularLocation>
        <location evidence="1">Membrane</location>
        <topology evidence="1">Multi-pass membrane protein</topology>
    </subcellularLocation>
</comment>
<reference evidence="9 10" key="1">
    <citation type="submission" date="2017-11" db="EMBL/GenBank/DDBJ databases">
        <title>Genomic Encyclopedia of Archaeal and Bacterial Type Strains, Phase II (KMG-II): From Individual Species to Whole Genera.</title>
        <authorList>
            <person name="Goeker M."/>
        </authorList>
    </citation>
    <scope>NUCLEOTIDE SEQUENCE [LARGE SCALE GENOMIC DNA]</scope>
    <source>
        <strain evidence="9 10">DSM 27393</strain>
    </source>
</reference>
<evidence type="ECO:0000256" key="3">
    <source>
        <dbReference type="ARBA" id="ARBA00022679"/>
    </source>
</evidence>
<accession>A0A2M9CIW6</accession>
<dbReference type="PANTHER" id="PTHR30576">
    <property type="entry name" value="COLANIC BIOSYNTHESIS UDP-GLUCOSE LIPID CARRIER TRANSFERASE"/>
    <property type="match status" value="1"/>
</dbReference>
<proteinExistence type="inferred from homology"/>
<dbReference type="Proteomes" id="UP000228758">
    <property type="component" value="Unassembled WGS sequence"/>
</dbReference>
<keyword evidence="10" id="KW-1185">Reference proteome</keyword>
<dbReference type="Pfam" id="PF13727">
    <property type="entry name" value="CoA_binding_3"/>
    <property type="match status" value="1"/>
</dbReference>
<dbReference type="Pfam" id="PF02397">
    <property type="entry name" value="Bac_transf"/>
    <property type="match status" value="1"/>
</dbReference>
<keyword evidence="4 7" id="KW-0812">Transmembrane</keyword>
<name>A0A2M9CIW6_9MICO</name>
<feature type="transmembrane region" description="Helical" evidence="7">
    <location>
        <begin position="73"/>
        <end position="91"/>
    </location>
</feature>
<gene>
    <name evidence="9" type="ORF">CLV46_1415</name>
</gene>
<comment type="similarity">
    <text evidence="2">Belongs to the bacterial sugar transferase family.</text>
</comment>
<keyword evidence="6 7" id="KW-0472">Membrane</keyword>
<protein>
    <submittedName>
        <fullName evidence="9">Undecaprenyl-phosphate galactose phosphotransferase WbaP/exopolysaccharide biosynthesis polyprenyl glycosylphosphotransferase</fullName>
    </submittedName>
</protein>
<feature type="transmembrane region" description="Helical" evidence="7">
    <location>
        <begin position="131"/>
        <end position="152"/>
    </location>
</feature>
<dbReference type="EMBL" id="PGFF01000001">
    <property type="protein sequence ID" value="PJJ71861.1"/>
    <property type="molecule type" value="Genomic_DNA"/>
</dbReference>
<dbReference type="NCBIfam" id="TIGR03025">
    <property type="entry name" value="EPS_sugtrans"/>
    <property type="match status" value="1"/>
</dbReference>
<dbReference type="InterPro" id="IPR017475">
    <property type="entry name" value="EPS_sugar_tfrase"/>
</dbReference>
<dbReference type="OrthoDB" id="9808602at2"/>
<feature type="transmembrane region" description="Helical" evidence="7">
    <location>
        <begin position="107"/>
        <end position="125"/>
    </location>
</feature>
<keyword evidence="3 9" id="KW-0808">Transferase</keyword>
<evidence type="ECO:0000256" key="6">
    <source>
        <dbReference type="ARBA" id="ARBA00023136"/>
    </source>
</evidence>
<dbReference type="GO" id="GO:0016020">
    <property type="term" value="C:membrane"/>
    <property type="evidence" value="ECO:0007669"/>
    <property type="project" value="UniProtKB-SubCell"/>
</dbReference>
<organism evidence="9 10">
    <name type="scientific">Diaminobutyricimonas aerilata</name>
    <dbReference type="NCBI Taxonomy" id="1162967"/>
    <lineage>
        <taxon>Bacteria</taxon>
        <taxon>Bacillati</taxon>
        <taxon>Actinomycetota</taxon>
        <taxon>Actinomycetes</taxon>
        <taxon>Micrococcales</taxon>
        <taxon>Microbacteriaceae</taxon>
        <taxon>Diaminobutyricimonas</taxon>
    </lineage>
</organism>
<evidence type="ECO:0000256" key="1">
    <source>
        <dbReference type="ARBA" id="ARBA00004141"/>
    </source>
</evidence>
<dbReference type="AlphaFoldDB" id="A0A2M9CIW6"/>
<dbReference type="RefSeq" id="WP_100364119.1">
    <property type="nucleotide sequence ID" value="NZ_PGFF01000001.1"/>
</dbReference>
<keyword evidence="5 7" id="KW-1133">Transmembrane helix</keyword>
<feature type="domain" description="Bacterial sugar transferase" evidence="8">
    <location>
        <begin position="302"/>
        <end position="491"/>
    </location>
</feature>
<dbReference type="GO" id="GO:0016780">
    <property type="term" value="F:phosphotransferase activity, for other substituted phosphate groups"/>
    <property type="evidence" value="ECO:0007669"/>
    <property type="project" value="TreeGrafter"/>
</dbReference>
<feature type="transmembrane region" description="Helical" evidence="7">
    <location>
        <begin position="31"/>
        <end position="53"/>
    </location>
</feature>
<evidence type="ECO:0000256" key="4">
    <source>
        <dbReference type="ARBA" id="ARBA00022692"/>
    </source>
</evidence>